<proteinExistence type="predicted"/>
<dbReference type="Proteomes" id="UP000183843">
    <property type="component" value="Unassembled WGS sequence"/>
</dbReference>
<evidence type="ECO:0000313" key="2">
    <source>
        <dbReference type="Proteomes" id="UP000183843"/>
    </source>
</evidence>
<gene>
    <name evidence="1" type="ORF">SAMN05216587_11125</name>
</gene>
<dbReference type="RefSeq" id="WP_074816638.1">
    <property type="nucleotide sequence ID" value="NZ_FOJX01000011.1"/>
</dbReference>
<organism evidence="1 2">
    <name type="scientific">Selenomonas ruminantium</name>
    <dbReference type="NCBI Taxonomy" id="971"/>
    <lineage>
        <taxon>Bacteria</taxon>
        <taxon>Bacillati</taxon>
        <taxon>Bacillota</taxon>
        <taxon>Negativicutes</taxon>
        <taxon>Selenomonadales</taxon>
        <taxon>Selenomonadaceae</taxon>
        <taxon>Selenomonas</taxon>
    </lineage>
</organism>
<dbReference type="AlphaFoldDB" id="A0A1I0Y9T2"/>
<name>A0A1I0Y9T2_SELRU</name>
<dbReference type="EMBL" id="FOJX01000011">
    <property type="protein sequence ID" value="SFB10044.1"/>
    <property type="molecule type" value="Genomic_DNA"/>
</dbReference>
<protein>
    <submittedName>
        <fullName evidence="1">Uncharacterized protein</fullName>
    </submittedName>
</protein>
<sequence>MKKTYVSVNNRRFFRIEVKDKEKELATKLYAELQDVFPCAVYKENPADNMPNIIVELNEFHFTTVKDFKAEFNKVYNMVKKDGSTLNKDEKNVPKMENTPTCYTAKNTAKKVRRRNHQIVKARNLYNHMVNTMMEENFDKYDNSPLNFHLVNHAPAFYYKSFAQYREAKKIYNFSKYHTRFFPAVA</sequence>
<accession>A0A1I0Y9T2</accession>
<evidence type="ECO:0000313" key="1">
    <source>
        <dbReference type="EMBL" id="SFB10044.1"/>
    </source>
</evidence>
<reference evidence="1 2" key="1">
    <citation type="submission" date="2016-10" db="EMBL/GenBank/DDBJ databases">
        <authorList>
            <person name="de Groot N.N."/>
        </authorList>
    </citation>
    <scope>NUCLEOTIDE SEQUENCE [LARGE SCALE GENOMIC DNA]</scope>
    <source>
        <strain evidence="1 2">L14</strain>
    </source>
</reference>